<name>A0A9W8LJW7_9FUNG</name>
<evidence type="ECO:0000256" key="4">
    <source>
        <dbReference type="ARBA" id="ARBA00013169"/>
    </source>
</evidence>
<evidence type="ECO:0000256" key="12">
    <source>
        <dbReference type="ARBA" id="ARBA00047552"/>
    </source>
</evidence>
<dbReference type="GO" id="GO:0005524">
    <property type="term" value="F:ATP binding"/>
    <property type="evidence" value="ECO:0007669"/>
    <property type="project" value="UniProtKB-KW"/>
</dbReference>
<feature type="compositionally biased region" description="Acidic residues" evidence="15">
    <location>
        <begin position="1403"/>
        <end position="1417"/>
    </location>
</feature>
<dbReference type="InterPro" id="IPR037525">
    <property type="entry name" value="Velvet_dom"/>
</dbReference>
<dbReference type="EMBL" id="JANBUL010000080">
    <property type="protein sequence ID" value="KAJ2782170.1"/>
    <property type="molecule type" value="Genomic_DNA"/>
</dbReference>
<evidence type="ECO:0000313" key="17">
    <source>
        <dbReference type="EMBL" id="KAJ2782170.1"/>
    </source>
</evidence>
<dbReference type="PROSITE" id="PS01150">
    <property type="entry name" value="COMPLEX1_20K"/>
    <property type="match status" value="1"/>
</dbReference>
<feature type="region of interest" description="Disordered" evidence="15">
    <location>
        <begin position="1225"/>
        <end position="1264"/>
    </location>
</feature>
<evidence type="ECO:0000256" key="5">
    <source>
        <dbReference type="ARBA" id="ARBA00022598"/>
    </source>
</evidence>
<evidence type="ECO:0000256" key="2">
    <source>
        <dbReference type="ARBA" id="ARBA00005594"/>
    </source>
</evidence>
<dbReference type="GO" id="GO:0005829">
    <property type="term" value="C:cytosol"/>
    <property type="evidence" value="ECO:0007669"/>
    <property type="project" value="TreeGrafter"/>
</dbReference>
<evidence type="ECO:0000256" key="14">
    <source>
        <dbReference type="RuleBase" id="RU363035"/>
    </source>
</evidence>
<keyword evidence="10 14" id="KW-0030">Aminoacyl-tRNA synthetase</keyword>
<dbReference type="SUPFAM" id="SSF52374">
    <property type="entry name" value="Nucleotidylyl transferase"/>
    <property type="match status" value="1"/>
</dbReference>
<accession>A0A9W8LJW7</accession>
<dbReference type="Gene3D" id="1.10.730.10">
    <property type="entry name" value="Isoleucyl-tRNA Synthetase, Domain 1"/>
    <property type="match status" value="1"/>
</dbReference>
<dbReference type="Pfam" id="PF11754">
    <property type="entry name" value="Velvet"/>
    <property type="match status" value="1"/>
</dbReference>
<dbReference type="Pfam" id="PF01058">
    <property type="entry name" value="Oxidored_q6"/>
    <property type="match status" value="1"/>
</dbReference>
<keyword evidence="6 14" id="KW-0547">Nucleotide-binding</keyword>
<keyword evidence="9 13" id="KW-0520">NAD</keyword>
<evidence type="ECO:0000256" key="11">
    <source>
        <dbReference type="ARBA" id="ARBA00029936"/>
    </source>
</evidence>
<evidence type="ECO:0000313" key="18">
    <source>
        <dbReference type="Proteomes" id="UP001140217"/>
    </source>
</evidence>
<dbReference type="Gene3D" id="2.60.40.3960">
    <property type="entry name" value="Velvet domain"/>
    <property type="match status" value="1"/>
</dbReference>
<dbReference type="FunFam" id="3.40.50.12280:FF:000001">
    <property type="entry name" value="NADH-quinone oxidoreductase subunit B 2"/>
    <property type="match status" value="1"/>
</dbReference>
<proteinExistence type="inferred from homology"/>
<evidence type="ECO:0000256" key="3">
    <source>
        <dbReference type="ARBA" id="ARBA00009173"/>
    </source>
</evidence>
<evidence type="ECO:0000256" key="1">
    <source>
        <dbReference type="ARBA" id="ARBA00004496"/>
    </source>
</evidence>
<dbReference type="OrthoDB" id="629407at2759"/>
<comment type="caution">
    <text evidence="17">The sequence shown here is derived from an EMBL/GenBank/DDBJ whole genome shotgun (WGS) entry which is preliminary data.</text>
</comment>
<dbReference type="InterPro" id="IPR009008">
    <property type="entry name" value="Val/Leu/Ile-tRNA-synth_edit"/>
</dbReference>
<dbReference type="EC" id="6.1.1.9" evidence="4"/>
<dbReference type="PANTHER" id="PTHR11946">
    <property type="entry name" value="VALYL-TRNA SYNTHETASES"/>
    <property type="match status" value="1"/>
</dbReference>
<dbReference type="InterPro" id="IPR002300">
    <property type="entry name" value="aa-tRNA-synth_Ia"/>
</dbReference>
<dbReference type="NCBIfam" id="TIGR00422">
    <property type="entry name" value="valS"/>
    <property type="match status" value="1"/>
</dbReference>
<dbReference type="InterPro" id="IPR009080">
    <property type="entry name" value="tRNAsynth_Ia_anticodon-bd"/>
</dbReference>
<dbReference type="InterPro" id="IPR038491">
    <property type="entry name" value="Velvet_dom_sf"/>
</dbReference>
<dbReference type="Gene3D" id="3.90.740.10">
    <property type="entry name" value="Valyl/Leucyl/Isoleucyl-tRNA synthetase, editing domain"/>
    <property type="match status" value="1"/>
</dbReference>
<dbReference type="CDD" id="cd07962">
    <property type="entry name" value="Anticodon_Ia_Val"/>
    <property type="match status" value="1"/>
</dbReference>
<organism evidence="17 18">
    <name type="scientific">Coemansia javaensis</name>
    <dbReference type="NCBI Taxonomy" id="2761396"/>
    <lineage>
        <taxon>Eukaryota</taxon>
        <taxon>Fungi</taxon>
        <taxon>Fungi incertae sedis</taxon>
        <taxon>Zoopagomycota</taxon>
        <taxon>Kickxellomycotina</taxon>
        <taxon>Kickxellomycetes</taxon>
        <taxon>Kickxellales</taxon>
        <taxon>Kickxellaceae</taxon>
        <taxon>Coemansia</taxon>
    </lineage>
</organism>
<keyword evidence="5 14" id="KW-0436">Ligase</keyword>
<dbReference type="NCBIfam" id="NF004349">
    <property type="entry name" value="PRK05729.1"/>
    <property type="match status" value="1"/>
</dbReference>
<dbReference type="InterPro" id="IPR014729">
    <property type="entry name" value="Rossmann-like_a/b/a_fold"/>
</dbReference>
<dbReference type="PROSITE" id="PS51821">
    <property type="entry name" value="VELVET"/>
    <property type="match status" value="1"/>
</dbReference>
<keyword evidence="13" id="KW-0408">Iron</keyword>
<dbReference type="FunFam" id="3.40.50.620:FF:000457">
    <property type="entry name" value="Predicted protein"/>
    <property type="match status" value="1"/>
</dbReference>
<dbReference type="NCBIfam" id="NF005012">
    <property type="entry name" value="PRK06411.1"/>
    <property type="match status" value="1"/>
</dbReference>
<dbReference type="GO" id="GO:0051539">
    <property type="term" value="F:4 iron, 4 sulfur cluster binding"/>
    <property type="evidence" value="ECO:0007669"/>
    <property type="project" value="UniProtKB-KW"/>
</dbReference>
<evidence type="ECO:0000259" key="16">
    <source>
        <dbReference type="PROSITE" id="PS51821"/>
    </source>
</evidence>
<comment type="similarity">
    <text evidence="3 13">Belongs to the complex I 20 kDa subunit family.</text>
</comment>
<evidence type="ECO:0000256" key="6">
    <source>
        <dbReference type="ARBA" id="ARBA00022741"/>
    </source>
</evidence>
<dbReference type="GO" id="GO:0048038">
    <property type="term" value="F:quinone binding"/>
    <property type="evidence" value="ECO:0007669"/>
    <property type="project" value="InterPro"/>
</dbReference>
<sequence length="1417" mass="154850">MSRAVVPRTQDEIIAKPNNAAEYVLSTLDKVYNWAFTASTWPMTFGLACCAVEMMHMAAARYDQDRIGIVFRATPRQSDVMIVAGTLTNKMAPGLRKVYDQMPEPRWVVSMGSCANGGGYYHYSYSVVRGCDRIVPVDVYVPGCPPTAEALMYGMLQLQKKIKRNRVTTLWYRKRWYGAPVHDCEKYSPKAVERDWYEWWQRRGLFRPSARSGDSGAAGEFSMLLPPPNVTGVLHIGHALTLSIQDAIARWHRMHGRSVNWVPGTDHAGISMQTVVERRLRRERGQTRHDLGREAFVDEVWRWKHAHGSRIKEQTVRIGASLNWDAEFFTMDARHSQVVRDAFIRLYDDGLVYRATRMVNWSCALQSVISDIEVDRVPTSGRVLLQVPGSDARVEFGVLHAVEFPVVDPPAGGPRVLRVETTRPETMLGDVAVAVGSGDPRYRGLAGRAVLHPLLGRAVPIICDDELVDPAYGTGAVKITPAHDEADYACAQRHGLPVVQVFGLDGAVARDGRFGAYGGKSRWEARRAVVAALAAGGAYAGARDAAQGAVALCSRSGDVVEPMLVPQWYVRCSELAQRADALVREGRIELVPAQQRAAWHRWMADIQDWCVSRQLWWGHRVPVYRIVWRDPARPDAWVAAESEQQARAKARARQPGGEDAIAAAVPDEDVLDTWFSSALLPLTAFGRGRGGGGAALSSVLETGQDILFFWVARMAMLCTRLAAAPPFETVLLHPMVRDAQGRKMSKSLGNVIDPMDVIAGAGLAQLQDAVRRGNLPEQEARRSMRELGRLYPAGFQAFGADALRFALVLYTQQTQQINMSIDSVRAAHRFCNKLWNTVRFAHMHAARLGLRHGGGSDAWFAGVGGARLTAFDRAVLSRLWAMQQAYHRAMATHRLAAAAEAVRDFVQRDLCDRYIEVAKPALFGNAGATGQDPVVAVRILLGALDIVLRALHPFMPFLSEELWQRHARRHAAGEMSVMECVWPAAGDGVVVQDAGAEEESSVVFGVVSGIRSVRQKGAGGEAPVAVVAAGEGAASALATVRRHQACIRLLARVDALRIYGQEGPAVDEAGAAVAVVTPCVRVVGTLQQGPGGGAQGPGSVARLEAELAQVQRVIASEGYWQRAPAAVKEADSRSEGRVQKYVLEMAQHPVRARMCGFGEKDRRPLDPPPVVRLRVRDDAGEFMHCEDVDIWRFVVSATLWAPTTDSDRSIVINPNTLPSSVPMYQPPPVGHAHSHSGHTTTAHGGHGLGLAHPHPHHHAHALGPGAGVGAGAASVMSLSEPVKVRNLVGTTVSNAYLLKDHNDQLNIFFIFHDLSVRTEGQFRLKFQFTIIPSEDDPRAFVESVAWSSVFEVYSAKTFPGMTDSTELSKAFAAQGIKITIRKNTRVRSYHQRPAGGGAGGGAGDDDDDDPNDNDDAQ</sequence>
<dbReference type="FunFam" id="3.40.50.620:FF:000020">
    <property type="entry name" value="Valine--tRNA ligase, mitochondrial"/>
    <property type="match status" value="1"/>
</dbReference>
<evidence type="ECO:0000256" key="9">
    <source>
        <dbReference type="ARBA" id="ARBA00023027"/>
    </source>
</evidence>
<keyword evidence="18" id="KW-1185">Reference proteome</keyword>
<gene>
    <name evidence="17" type="ORF">H4R18_002435</name>
</gene>
<dbReference type="Proteomes" id="UP001140217">
    <property type="component" value="Unassembled WGS sequence"/>
</dbReference>
<comment type="similarity">
    <text evidence="2 14">Belongs to the class-I aminoacyl-tRNA synthetase family.</text>
</comment>
<dbReference type="InterPro" id="IPR006137">
    <property type="entry name" value="NADH_UbQ_OxRdtase-like_20kDa"/>
</dbReference>
<evidence type="ECO:0000256" key="8">
    <source>
        <dbReference type="ARBA" id="ARBA00022917"/>
    </source>
</evidence>
<dbReference type="InterPro" id="IPR001412">
    <property type="entry name" value="aa-tRNA-synth_I_CS"/>
</dbReference>
<evidence type="ECO:0000256" key="13">
    <source>
        <dbReference type="RuleBase" id="RU004464"/>
    </source>
</evidence>
<evidence type="ECO:0000256" key="10">
    <source>
        <dbReference type="ARBA" id="ARBA00023146"/>
    </source>
</evidence>
<evidence type="ECO:0000256" key="7">
    <source>
        <dbReference type="ARBA" id="ARBA00022840"/>
    </source>
</evidence>
<dbReference type="GO" id="GO:0006438">
    <property type="term" value="P:valyl-tRNA aminoacylation"/>
    <property type="evidence" value="ECO:0007669"/>
    <property type="project" value="InterPro"/>
</dbReference>
<dbReference type="SUPFAM" id="SSF47323">
    <property type="entry name" value="Anticodon-binding domain of a subclass of class I aminoacyl-tRNA synthetases"/>
    <property type="match status" value="1"/>
</dbReference>
<dbReference type="InterPro" id="IPR002303">
    <property type="entry name" value="Valyl-tRNA_ligase"/>
</dbReference>
<protein>
    <recommendedName>
        <fullName evidence="4">valine--tRNA ligase</fullName>
        <ecNumber evidence="4">6.1.1.9</ecNumber>
    </recommendedName>
    <alternativeName>
        <fullName evidence="11">Valyl-tRNA synthetase</fullName>
    </alternativeName>
</protein>
<dbReference type="CDD" id="cd00817">
    <property type="entry name" value="ValRS_core"/>
    <property type="match status" value="1"/>
</dbReference>
<dbReference type="Gene3D" id="3.40.50.12280">
    <property type="match status" value="1"/>
</dbReference>
<keyword evidence="13" id="KW-0479">Metal-binding</keyword>
<dbReference type="Gene3D" id="3.40.50.620">
    <property type="entry name" value="HUPs"/>
    <property type="match status" value="2"/>
</dbReference>
<dbReference type="SUPFAM" id="SSF56770">
    <property type="entry name" value="HydA/Nqo6-like"/>
    <property type="match status" value="1"/>
</dbReference>
<feature type="domain" description="Velvet" evidence="16">
    <location>
        <begin position="1136"/>
        <end position="1381"/>
    </location>
</feature>
<comment type="catalytic activity">
    <reaction evidence="12">
        <text>tRNA(Val) + L-valine + ATP = L-valyl-tRNA(Val) + AMP + diphosphate</text>
        <dbReference type="Rhea" id="RHEA:10704"/>
        <dbReference type="Rhea" id="RHEA-COMP:9672"/>
        <dbReference type="Rhea" id="RHEA-COMP:9708"/>
        <dbReference type="ChEBI" id="CHEBI:30616"/>
        <dbReference type="ChEBI" id="CHEBI:33019"/>
        <dbReference type="ChEBI" id="CHEBI:57762"/>
        <dbReference type="ChEBI" id="CHEBI:78442"/>
        <dbReference type="ChEBI" id="CHEBI:78537"/>
        <dbReference type="ChEBI" id="CHEBI:456215"/>
        <dbReference type="EC" id="6.1.1.9"/>
    </reaction>
</comment>
<dbReference type="GO" id="GO:0008137">
    <property type="term" value="F:NADH dehydrogenase (ubiquinone) activity"/>
    <property type="evidence" value="ECO:0007669"/>
    <property type="project" value="InterPro"/>
</dbReference>
<dbReference type="HAMAP" id="MF_01356">
    <property type="entry name" value="NDH1_NuoB"/>
    <property type="match status" value="1"/>
</dbReference>
<dbReference type="GO" id="GO:0046872">
    <property type="term" value="F:metal ion binding"/>
    <property type="evidence" value="ECO:0007669"/>
    <property type="project" value="UniProtKB-KW"/>
</dbReference>
<feature type="region of interest" description="Disordered" evidence="15">
    <location>
        <begin position="1387"/>
        <end position="1417"/>
    </location>
</feature>
<keyword evidence="13" id="KW-0411">Iron-sulfur</keyword>
<keyword evidence="13" id="KW-0004">4Fe-4S</keyword>
<dbReference type="SUPFAM" id="SSF50677">
    <property type="entry name" value="ValRS/IleRS/LeuRS editing domain"/>
    <property type="match status" value="1"/>
</dbReference>
<dbReference type="Pfam" id="PF08264">
    <property type="entry name" value="Anticodon_1"/>
    <property type="match status" value="1"/>
</dbReference>
<comment type="subcellular location">
    <subcellularLocation>
        <location evidence="1">Cytoplasm</location>
    </subcellularLocation>
</comment>
<keyword evidence="8 14" id="KW-0648">Protein biosynthesis</keyword>
<evidence type="ECO:0000256" key="15">
    <source>
        <dbReference type="SAM" id="MobiDB-lite"/>
    </source>
</evidence>
<dbReference type="InterPro" id="IPR013155">
    <property type="entry name" value="M/V/L/I-tRNA-synth_anticd-bd"/>
</dbReference>
<dbReference type="PRINTS" id="PR00986">
    <property type="entry name" value="TRNASYNTHVAL"/>
</dbReference>
<dbReference type="PROSITE" id="PS00178">
    <property type="entry name" value="AA_TRNA_LIGASE_I"/>
    <property type="match status" value="1"/>
</dbReference>
<dbReference type="PANTHER" id="PTHR11946:SF109">
    <property type="entry name" value="VALINE--TRNA LIGASE"/>
    <property type="match status" value="1"/>
</dbReference>
<dbReference type="Pfam" id="PF00133">
    <property type="entry name" value="tRNA-synt_1"/>
    <property type="match status" value="1"/>
</dbReference>
<dbReference type="GO" id="GO:0004832">
    <property type="term" value="F:valine-tRNA ligase activity"/>
    <property type="evidence" value="ECO:0007669"/>
    <property type="project" value="UniProtKB-EC"/>
</dbReference>
<dbReference type="GO" id="GO:0002161">
    <property type="term" value="F:aminoacyl-tRNA deacylase activity"/>
    <property type="evidence" value="ECO:0007669"/>
    <property type="project" value="InterPro"/>
</dbReference>
<dbReference type="NCBIfam" id="TIGR01957">
    <property type="entry name" value="nuoB_fam"/>
    <property type="match status" value="1"/>
</dbReference>
<dbReference type="InterPro" id="IPR033705">
    <property type="entry name" value="Anticodon_Ia_Val"/>
</dbReference>
<dbReference type="InterPro" id="IPR006138">
    <property type="entry name" value="NADH_UQ_OxRdtase_20Kd_su"/>
</dbReference>
<reference evidence="17" key="1">
    <citation type="submission" date="2022-07" db="EMBL/GenBank/DDBJ databases">
        <title>Phylogenomic reconstructions and comparative analyses of Kickxellomycotina fungi.</title>
        <authorList>
            <person name="Reynolds N.K."/>
            <person name="Stajich J.E."/>
            <person name="Barry K."/>
            <person name="Grigoriev I.V."/>
            <person name="Crous P."/>
            <person name="Smith M.E."/>
        </authorList>
    </citation>
    <scope>NUCLEOTIDE SEQUENCE</scope>
    <source>
        <strain evidence="17">NBRC 105414</strain>
    </source>
</reference>
<keyword evidence="7 14" id="KW-0067">ATP-binding</keyword>